<protein>
    <submittedName>
        <fullName evidence="2">TCF25 ribosome quality control complex subunit</fullName>
    </submittedName>
    <submittedName>
        <fullName evidence="2">Transcription factor 25</fullName>
    </submittedName>
</protein>
<keyword evidence="3" id="KW-1185">Reference proteome</keyword>
<dbReference type="EMBL" id="AJFE02012505">
    <property type="status" value="NOT_ANNOTATED_CDS"/>
    <property type="molecule type" value="Genomic_DNA"/>
</dbReference>
<dbReference type="EMBL" id="AJFE02012500">
    <property type="status" value="NOT_ANNOTATED_CDS"/>
    <property type="molecule type" value="Genomic_DNA"/>
</dbReference>
<dbReference type="InterPro" id="IPR011990">
    <property type="entry name" value="TPR-like_helical_dom_sf"/>
</dbReference>
<dbReference type="AlphaFoldDB" id="A0A2R9CKM5"/>
<dbReference type="OMA" id="HAYLWEV"/>
<dbReference type="EMBL" id="AJFE02012504">
    <property type="status" value="NOT_ANNOTATED_CDS"/>
    <property type="molecule type" value="Genomic_DNA"/>
</dbReference>
<dbReference type="EMBL" id="AJFE02012507">
    <property type="status" value="NOT_ANNOTATED_CDS"/>
    <property type="molecule type" value="Genomic_DNA"/>
</dbReference>
<dbReference type="Bgee" id="ENSPPAG00000043396">
    <property type="expression patterns" value="Expressed in prefrontal cortex and 6 other cell types or tissues"/>
</dbReference>
<reference evidence="2" key="3">
    <citation type="submission" date="2025-09" db="UniProtKB">
        <authorList>
            <consortium name="Ensembl"/>
        </authorList>
    </citation>
    <scope>IDENTIFICATION</scope>
</reference>
<dbReference type="GeneTree" id="ENSGT00390000005563"/>
<dbReference type="GO" id="GO:0072344">
    <property type="term" value="P:rescue of stalled ribosome"/>
    <property type="evidence" value="ECO:0007669"/>
    <property type="project" value="Ensembl"/>
</dbReference>
<dbReference type="InterPro" id="IPR006994">
    <property type="entry name" value="TCF25/Rqc1"/>
</dbReference>
<dbReference type="Ensembl" id="ENSPPAT00000064484.1">
    <property type="protein sequence ID" value="ENSPPAP00000041558.1"/>
    <property type="gene ID" value="ENSPPAG00000043396.1"/>
</dbReference>
<dbReference type="EMBL" id="AJFE02012506">
    <property type="status" value="NOT_ANNOTATED_CDS"/>
    <property type="molecule type" value="Genomic_DNA"/>
</dbReference>
<sequence length="682" mass="76473">MDGQGRAGLRGEQRGQEPLGPGALQFDLRDDDDAEEEGPKRELGVRRPGGAGKEGVRVNNRFELINIDDLEDDPVVNGERSGCALTDAAAPGNKGRGQRGNTESKTDGDVTETAPSEQSHASGKLRKKKKKQKNKKSSAGEASENGLEDIDRILERIEDSTGLNRPGPAPLSSRKHVLYVEHRCGPRPSLRPPFSAAALLCACPSLPRQRQRVYPKCTWLTTPKSTWPRYSKPGLSMRLLESKKGLSFFAFEHSEEYQQAQHKFLVAVESMEPNNIVVLLQTSPYHVDSLLQLSDACRFQEDQEMARDLVERALYSMECAFHPLFSLTSGACRLDYRRPENRSFYLALYKQMSFLEKRGCPRTALEYCKLILSLEPDEDPLCMLLLIDHLALRARNYEYLIRLFQEWEVGASLAHRNLSQLPNFAFSVPLAYFLLSQQTDLPECERSSARQKASLLIQQALTMFPGVLLPLLESCSVRPDASVSSHRFFGPSAEISQPPALSQLVNLYLGRSHFLWKEPATMSWLEENVHEVLQAVDAGDPAVEACENRRKVLYQRAPRNIHRHVILSEIKEAVAALPPDVTTQSVMGFDPLPPSDTIYSYVRPERLSPISHGNTIALFFRSLLPNYTMEGERPEEGVAGGLNRNQGLNRLMLAVRDMMANFHLNDLEAPHEDDAEGEGEWD</sequence>
<dbReference type="STRING" id="9597.ENSPPAP00000041558"/>
<reference evidence="2" key="2">
    <citation type="submission" date="2025-08" db="UniProtKB">
        <authorList>
            <consortium name="Ensembl"/>
        </authorList>
    </citation>
    <scope>IDENTIFICATION</scope>
</reference>
<organism evidence="2 3">
    <name type="scientific">Pan paniscus</name>
    <name type="common">Pygmy chimpanzee</name>
    <name type="synonym">Bonobo</name>
    <dbReference type="NCBI Taxonomy" id="9597"/>
    <lineage>
        <taxon>Eukaryota</taxon>
        <taxon>Metazoa</taxon>
        <taxon>Chordata</taxon>
        <taxon>Craniata</taxon>
        <taxon>Vertebrata</taxon>
        <taxon>Euteleostomi</taxon>
        <taxon>Mammalia</taxon>
        <taxon>Eutheria</taxon>
        <taxon>Euarchontoglires</taxon>
        <taxon>Primates</taxon>
        <taxon>Haplorrhini</taxon>
        <taxon>Catarrhini</taxon>
        <taxon>Hominidae</taxon>
        <taxon>Pan</taxon>
    </lineage>
</organism>
<dbReference type="EMBL" id="AJFE02012503">
    <property type="status" value="NOT_ANNOTATED_CDS"/>
    <property type="molecule type" value="Genomic_DNA"/>
</dbReference>
<dbReference type="GO" id="GO:0061945">
    <property type="term" value="P:regulation of protein K48-linked ubiquitination"/>
    <property type="evidence" value="ECO:0007669"/>
    <property type="project" value="Ensembl"/>
</dbReference>
<dbReference type="Proteomes" id="UP000240080">
    <property type="component" value="Chromosome 16"/>
</dbReference>
<reference evidence="2 3" key="1">
    <citation type="journal article" date="2012" name="Nature">
        <title>The bonobo genome compared with the chimpanzee and human genomes.</title>
        <authorList>
            <person name="Prufer K."/>
            <person name="Munch K."/>
            <person name="Hellmann I."/>
            <person name="Akagi K."/>
            <person name="Miller J.R."/>
            <person name="Walenz B."/>
            <person name="Koren S."/>
            <person name="Sutton G."/>
            <person name="Kodira C."/>
            <person name="Winer R."/>
            <person name="Knight J.R."/>
            <person name="Mullikin J.C."/>
            <person name="Meader S.J."/>
            <person name="Ponting C.P."/>
            <person name="Lunter G."/>
            <person name="Higashino S."/>
            <person name="Hobolth A."/>
            <person name="Dutheil J."/>
            <person name="Karakoc E."/>
            <person name="Alkan C."/>
            <person name="Sajjadian S."/>
            <person name="Catacchio C.R."/>
            <person name="Ventura M."/>
            <person name="Marques-Bonet T."/>
            <person name="Eichler E.E."/>
            <person name="Andre C."/>
            <person name="Atencia R."/>
            <person name="Mugisha L."/>
            <person name="Junhold J."/>
            <person name="Patterson N."/>
            <person name="Siebauer M."/>
            <person name="Good J.M."/>
            <person name="Fischer A."/>
            <person name="Ptak S.E."/>
            <person name="Lachmann M."/>
            <person name="Symer D.E."/>
            <person name="Mailund T."/>
            <person name="Schierup M.H."/>
            <person name="Andres A.M."/>
            <person name="Kelso J."/>
            <person name="Paabo S."/>
        </authorList>
    </citation>
    <scope>NUCLEOTIDE SEQUENCE [LARGE SCALE GENOMIC DNA]</scope>
</reference>
<gene>
    <name evidence="2" type="primary">TCF25</name>
</gene>
<evidence type="ECO:0000313" key="2">
    <source>
        <dbReference type="Ensembl" id="ENSPPAP00000041558.1"/>
    </source>
</evidence>
<accession>A0A2R9CKM5</accession>
<dbReference type="PANTHER" id="PTHR22684:SF0">
    <property type="entry name" value="RIBOSOME QUALITY CONTROL COMPLEX SUBUNIT TCF25"/>
    <property type="match status" value="1"/>
</dbReference>
<dbReference type="EMBL" id="AJFE02012501">
    <property type="status" value="NOT_ANNOTATED_CDS"/>
    <property type="molecule type" value="Genomic_DNA"/>
</dbReference>
<feature type="compositionally biased region" description="Basic residues" evidence="1">
    <location>
        <begin position="123"/>
        <end position="136"/>
    </location>
</feature>
<dbReference type="PANTHER" id="PTHR22684">
    <property type="entry name" value="NULP1-RELATED"/>
    <property type="match status" value="1"/>
</dbReference>
<dbReference type="Pfam" id="PF04910">
    <property type="entry name" value="Tcf25"/>
    <property type="match status" value="1"/>
</dbReference>
<evidence type="ECO:0000256" key="1">
    <source>
        <dbReference type="SAM" id="MobiDB-lite"/>
    </source>
</evidence>
<dbReference type="EMBL" id="AJFE02012509">
    <property type="status" value="NOT_ANNOTATED_CDS"/>
    <property type="molecule type" value="Genomic_DNA"/>
</dbReference>
<feature type="region of interest" description="Disordered" evidence="1">
    <location>
        <begin position="1"/>
        <end position="147"/>
    </location>
</feature>
<proteinExistence type="predicted"/>
<dbReference type="Gene3D" id="1.25.40.10">
    <property type="entry name" value="Tetratricopeptide repeat domain"/>
    <property type="match status" value="1"/>
</dbReference>
<dbReference type="GO" id="GO:0005634">
    <property type="term" value="C:nucleus"/>
    <property type="evidence" value="ECO:0007669"/>
    <property type="project" value="Ensembl"/>
</dbReference>
<dbReference type="EMBL" id="AJFE02012508">
    <property type="status" value="NOT_ANNOTATED_CDS"/>
    <property type="molecule type" value="Genomic_DNA"/>
</dbReference>
<dbReference type="SUPFAM" id="SSF48452">
    <property type="entry name" value="TPR-like"/>
    <property type="match status" value="1"/>
</dbReference>
<dbReference type="EMBL" id="AJFE02012502">
    <property type="status" value="NOT_ANNOTATED_CDS"/>
    <property type="molecule type" value="Genomic_DNA"/>
</dbReference>
<evidence type="ECO:0000313" key="3">
    <source>
        <dbReference type="Proteomes" id="UP000240080"/>
    </source>
</evidence>
<dbReference type="GO" id="GO:1990112">
    <property type="term" value="C:RQC complex"/>
    <property type="evidence" value="ECO:0007669"/>
    <property type="project" value="Ensembl"/>
</dbReference>
<name>A0A2R9CKM5_PANPA</name>